<keyword evidence="3" id="KW-1185">Reference proteome</keyword>
<gene>
    <name evidence="2" type="ORF">ARALYDRAFT_894978</name>
</gene>
<dbReference type="EMBL" id="GL348714">
    <property type="protein sequence ID" value="EFH63627.1"/>
    <property type="molecule type" value="Genomic_DNA"/>
</dbReference>
<dbReference type="Gramene" id="scaffold_202052.1">
    <property type="protein sequence ID" value="scaffold_202052.1"/>
    <property type="gene ID" value="scaffold_202052.1"/>
</dbReference>
<dbReference type="PROSITE" id="PS51747">
    <property type="entry name" value="CYT_DCMP_DEAMINASES_2"/>
    <property type="match status" value="1"/>
</dbReference>
<dbReference type="InterPro" id="IPR002125">
    <property type="entry name" value="CMP_dCMP_dom"/>
</dbReference>
<dbReference type="AlphaFoldDB" id="D7KYU4"/>
<feature type="domain" description="CMP/dCMP-type deaminase" evidence="1">
    <location>
        <begin position="1"/>
        <end position="81"/>
    </location>
</feature>
<dbReference type="HOGENOM" id="CLU_2577108_0_0_1"/>
<proteinExistence type="predicted"/>
<dbReference type="GO" id="GO:0003824">
    <property type="term" value="F:catalytic activity"/>
    <property type="evidence" value="ECO:0007669"/>
    <property type="project" value="InterPro"/>
</dbReference>
<evidence type="ECO:0000313" key="3">
    <source>
        <dbReference type="Proteomes" id="UP000008694"/>
    </source>
</evidence>
<dbReference type="InterPro" id="IPR016193">
    <property type="entry name" value="Cytidine_deaminase-like"/>
</dbReference>
<evidence type="ECO:0000313" key="2">
    <source>
        <dbReference type="EMBL" id="EFH63627.1"/>
    </source>
</evidence>
<evidence type="ECO:0000259" key="1">
    <source>
        <dbReference type="PROSITE" id="PS51747"/>
    </source>
</evidence>
<dbReference type="Proteomes" id="UP000008694">
    <property type="component" value="Unassembled WGS sequence"/>
</dbReference>
<organism evidence="3">
    <name type="scientific">Arabidopsis lyrata subsp. lyrata</name>
    <name type="common">Lyre-leaved rock-cress</name>
    <dbReference type="NCBI Taxonomy" id="81972"/>
    <lineage>
        <taxon>Eukaryota</taxon>
        <taxon>Viridiplantae</taxon>
        <taxon>Streptophyta</taxon>
        <taxon>Embryophyta</taxon>
        <taxon>Tracheophyta</taxon>
        <taxon>Spermatophyta</taxon>
        <taxon>Magnoliopsida</taxon>
        <taxon>eudicotyledons</taxon>
        <taxon>Gunneridae</taxon>
        <taxon>Pentapetalae</taxon>
        <taxon>rosids</taxon>
        <taxon>malvids</taxon>
        <taxon>Brassicales</taxon>
        <taxon>Brassicaceae</taxon>
        <taxon>Camelineae</taxon>
        <taxon>Arabidopsis</taxon>
    </lineage>
</organism>
<name>D7KYU4_ARALL</name>
<accession>D7KYU4</accession>
<dbReference type="SUPFAM" id="SSF53927">
    <property type="entry name" value="Cytidine deaminase-like"/>
    <property type="match status" value="1"/>
</dbReference>
<reference evidence="3" key="1">
    <citation type="journal article" date="2011" name="Nat. Genet.">
        <title>The Arabidopsis lyrata genome sequence and the basis of rapid genome size change.</title>
        <authorList>
            <person name="Hu T.T."/>
            <person name="Pattyn P."/>
            <person name="Bakker E.G."/>
            <person name="Cao J."/>
            <person name="Cheng J.-F."/>
            <person name="Clark R.M."/>
            <person name="Fahlgren N."/>
            <person name="Fawcett J.A."/>
            <person name="Grimwood J."/>
            <person name="Gundlach H."/>
            <person name="Haberer G."/>
            <person name="Hollister J.D."/>
            <person name="Ossowski S."/>
            <person name="Ottilar R.P."/>
            <person name="Salamov A.A."/>
            <person name="Schneeberger K."/>
            <person name="Spannagl M."/>
            <person name="Wang X."/>
            <person name="Yang L."/>
            <person name="Nasrallah M.E."/>
            <person name="Bergelson J."/>
            <person name="Carrington J.C."/>
            <person name="Gaut B.S."/>
            <person name="Schmutz J."/>
            <person name="Mayer K.F.X."/>
            <person name="Van de Peer Y."/>
            <person name="Grigoriev I.V."/>
            <person name="Nordborg M."/>
            <person name="Weigel D."/>
            <person name="Guo Y.-L."/>
        </authorList>
    </citation>
    <scope>NUCLEOTIDE SEQUENCE [LARGE SCALE GENOMIC DNA]</scope>
    <source>
        <strain evidence="3">cv. MN47</strain>
    </source>
</reference>
<dbReference type="eggNOG" id="KOG2771">
    <property type="taxonomic scope" value="Eukaryota"/>
</dbReference>
<sequence>MECISSSTLVLDDRISWNLFVKFLEYLSESGEETLRDPSIERPYLCTGYDIFLMLEPCTMCAMALVHQRIKRICRCTSDGY</sequence>
<protein>
    <recommendedName>
        <fullName evidence="1">CMP/dCMP-type deaminase domain-containing protein</fullName>
    </recommendedName>
</protein>
<dbReference type="STRING" id="81972.D7KYU4"/>
<dbReference type="Gene3D" id="3.40.140.10">
    <property type="entry name" value="Cytidine Deaminase, domain 2"/>
    <property type="match status" value="1"/>
</dbReference>